<evidence type="ECO:0000313" key="3">
    <source>
        <dbReference type="Proteomes" id="UP001430172"/>
    </source>
</evidence>
<protein>
    <submittedName>
        <fullName evidence="2">DUF4287 domain-containing protein</fullName>
    </submittedName>
</protein>
<dbReference type="Pfam" id="PF18899">
    <property type="entry name" value="DUF5655"/>
    <property type="match status" value="1"/>
</dbReference>
<sequence length="175" mass="19093">MDDPFQNLQSRTGHTMDEWMALVADSGREKHGEIVAWLKSTHGITHGFANGIALAFRSRGAPTSEEGLVDAQYSGAKAALRPVLERILALARDLGPDVDVAPKKTSVSLRRTTQFAVVEAASASRVKLGLQLRDHPTTDRLRSAAGMCSHTVDVRSVDDVDDEVLGWLRTAYDRN</sequence>
<feature type="domain" description="DUF5655" evidence="1">
    <location>
        <begin position="69"/>
        <end position="174"/>
    </location>
</feature>
<keyword evidence="3" id="KW-1185">Reference proteome</keyword>
<dbReference type="RefSeq" id="WP_204130239.1">
    <property type="nucleotide sequence ID" value="NZ_JAFDVD010000006.1"/>
</dbReference>
<name>A0ABS2CIQ8_9MICO</name>
<gene>
    <name evidence="2" type="ORF">JQN70_05055</name>
</gene>
<dbReference type="Proteomes" id="UP001430172">
    <property type="component" value="Unassembled WGS sequence"/>
</dbReference>
<accession>A0ABS2CIQ8</accession>
<dbReference type="Pfam" id="PF14117">
    <property type="entry name" value="DUF4287"/>
    <property type="match status" value="1"/>
</dbReference>
<proteinExistence type="predicted"/>
<dbReference type="InterPro" id="IPR025629">
    <property type="entry name" value="DUF4287"/>
</dbReference>
<evidence type="ECO:0000313" key="2">
    <source>
        <dbReference type="EMBL" id="MBM6399749.1"/>
    </source>
</evidence>
<evidence type="ECO:0000259" key="1">
    <source>
        <dbReference type="Pfam" id="PF18899"/>
    </source>
</evidence>
<dbReference type="InterPro" id="IPR043714">
    <property type="entry name" value="DUF5655"/>
</dbReference>
<organism evidence="2 3">
    <name type="scientific">Phycicoccus sonneratiae</name>
    <dbReference type="NCBI Taxonomy" id="2807628"/>
    <lineage>
        <taxon>Bacteria</taxon>
        <taxon>Bacillati</taxon>
        <taxon>Actinomycetota</taxon>
        <taxon>Actinomycetes</taxon>
        <taxon>Micrococcales</taxon>
        <taxon>Intrasporangiaceae</taxon>
        <taxon>Phycicoccus</taxon>
    </lineage>
</organism>
<comment type="caution">
    <text evidence="2">The sequence shown here is derived from an EMBL/GenBank/DDBJ whole genome shotgun (WGS) entry which is preliminary data.</text>
</comment>
<reference evidence="2" key="1">
    <citation type="submission" date="2021-02" db="EMBL/GenBank/DDBJ databases">
        <title>Phycicoccus sp. MQZ13P-5T, whole genome shotgun sequence.</title>
        <authorList>
            <person name="Tuo L."/>
        </authorList>
    </citation>
    <scope>NUCLEOTIDE SEQUENCE</scope>
    <source>
        <strain evidence="2">MQZ13P-5</strain>
    </source>
</reference>
<dbReference type="EMBL" id="JAFDVD010000006">
    <property type="protein sequence ID" value="MBM6399749.1"/>
    <property type="molecule type" value="Genomic_DNA"/>
</dbReference>